<evidence type="ECO:0000313" key="2">
    <source>
        <dbReference type="Proteomes" id="UP000663823"/>
    </source>
</evidence>
<accession>A0A818LJK8</accession>
<reference evidence="1" key="1">
    <citation type="submission" date="2021-02" db="EMBL/GenBank/DDBJ databases">
        <authorList>
            <person name="Nowell W R."/>
        </authorList>
    </citation>
    <scope>NUCLEOTIDE SEQUENCE</scope>
</reference>
<organism evidence="1 2">
    <name type="scientific">Rotaria sordida</name>
    <dbReference type="NCBI Taxonomy" id="392033"/>
    <lineage>
        <taxon>Eukaryota</taxon>
        <taxon>Metazoa</taxon>
        <taxon>Spiralia</taxon>
        <taxon>Gnathifera</taxon>
        <taxon>Rotifera</taxon>
        <taxon>Eurotatoria</taxon>
        <taxon>Bdelloidea</taxon>
        <taxon>Philodinida</taxon>
        <taxon>Philodinidae</taxon>
        <taxon>Rotaria</taxon>
    </lineage>
</organism>
<name>A0A818LJK8_9BILA</name>
<proteinExistence type="predicted"/>
<comment type="caution">
    <text evidence="1">The sequence shown here is derived from an EMBL/GenBank/DDBJ whole genome shotgun (WGS) entry which is preliminary data.</text>
</comment>
<dbReference type="EMBL" id="CAJOAX010000382">
    <property type="protein sequence ID" value="CAF3579097.1"/>
    <property type="molecule type" value="Genomic_DNA"/>
</dbReference>
<sequence length="153" mass="16658">MFIVICRRSILNGDTNLIAIPEASHGQIQDLIRRKSDYPKVQQALRSMELGNGSYLEITIEDHQSDKYAHVILAYGRQKPCSSLSASGLLGTMVVCGVIGHINPAAGILTFIAKVAADYAISKQDVSVVVAIKELVRAGFLRMDETTMQIQLG</sequence>
<protein>
    <submittedName>
        <fullName evidence="1">Uncharacterized protein</fullName>
    </submittedName>
</protein>
<gene>
    <name evidence="1" type="ORF">OTI717_LOCUS5713</name>
</gene>
<evidence type="ECO:0000313" key="1">
    <source>
        <dbReference type="EMBL" id="CAF3579097.1"/>
    </source>
</evidence>
<dbReference type="Proteomes" id="UP000663823">
    <property type="component" value="Unassembled WGS sequence"/>
</dbReference>
<dbReference type="AlphaFoldDB" id="A0A818LJK8"/>